<keyword evidence="3" id="KW-1185">Reference proteome</keyword>
<dbReference type="GeneID" id="92375074"/>
<organism evidence="2 3">
    <name type="scientific">Trypanosoma equiperdum</name>
    <dbReference type="NCBI Taxonomy" id="5694"/>
    <lineage>
        <taxon>Eukaryota</taxon>
        <taxon>Discoba</taxon>
        <taxon>Euglenozoa</taxon>
        <taxon>Kinetoplastea</taxon>
        <taxon>Metakinetoplastina</taxon>
        <taxon>Trypanosomatida</taxon>
        <taxon>Trypanosomatidae</taxon>
        <taxon>Trypanosoma</taxon>
    </lineage>
</organism>
<dbReference type="Proteomes" id="UP000195570">
    <property type="component" value="Unassembled WGS sequence"/>
</dbReference>
<dbReference type="EMBL" id="CZPT02001251">
    <property type="protein sequence ID" value="SCU69568.1"/>
    <property type="molecule type" value="Genomic_DNA"/>
</dbReference>
<dbReference type="VEuPathDB" id="TriTrypDB:TEOVI_000113400"/>
<evidence type="ECO:0000313" key="2">
    <source>
        <dbReference type="EMBL" id="SCU69568.1"/>
    </source>
</evidence>
<dbReference type="RefSeq" id="XP_067080518.1">
    <property type="nucleotide sequence ID" value="XM_067224417.1"/>
</dbReference>
<reference evidence="2" key="1">
    <citation type="submission" date="2016-09" db="EMBL/GenBank/DDBJ databases">
        <authorList>
            <person name="Hebert L."/>
            <person name="Moumen B."/>
        </authorList>
    </citation>
    <scope>NUCLEOTIDE SEQUENCE [LARGE SCALE GENOMIC DNA]</scope>
    <source>
        <strain evidence="2">OVI</strain>
    </source>
</reference>
<dbReference type="AlphaFoldDB" id="A0A1G4IC58"/>
<keyword evidence="1" id="KW-0812">Transmembrane</keyword>
<comment type="caution">
    <text evidence="2">The sequence shown here is derived from an EMBL/GenBank/DDBJ whole genome shotgun (WGS) entry which is preliminary data.</text>
</comment>
<keyword evidence="1" id="KW-1133">Transmembrane helix</keyword>
<feature type="transmembrane region" description="Helical" evidence="1">
    <location>
        <begin position="449"/>
        <end position="470"/>
    </location>
</feature>
<keyword evidence="1" id="KW-0472">Membrane</keyword>
<evidence type="ECO:0000256" key="1">
    <source>
        <dbReference type="SAM" id="Phobius"/>
    </source>
</evidence>
<protein>
    <recommendedName>
        <fullName evidence="4">Transmembrane protein</fullName>
    </recommendedName>
</protein>
<evidence type="ECO:0008006" key="4">
    <source>
        <dbReference type="Google" id="ProtNLM"/>
    </source>
</evidence>
<name>A0A1G4IC58_TRYEQ</name>
<evidence type="ECO:0000313" key="3">
    <source>
        <dbReference type="Proteomes" id="UP000195570"/>
    </source>
</evidence>
<gene>
    <name evidence="2" type="ORF">TEOVI_000113400</name>
</gene>
<proteinExistence type="predicted"/>
<accession>A0A1G4IC58</accession>
<sequence length="476" mass="52347">MASDNESTVEVREARDTEEYDAQAAARGLCDKACDIKSLLHGHVESTRALERVVGEFCTRDIAEEDAFRKISLDVMHAEMRALRDLHYVAFSQRWAEVEKGSAAEEVTSLPSADRSVGSCVSHLLTSLCEGKPDATFSLSEYFGVADVLMEWRSLTPASQEQLDILLLSITRSVEDISSCVLLLNGVLYTPSDSFDCCELTRRELTAIIGSGGPASAEEALVGWLNFIVRRSLLNQTLLQRLMSSTIEFRRSDLCLQGDGADVLVVVDHRRLLNSAVFRGFFFSGELRGVEAIGAQVNLMSVLFAGNGSGDQLDIEKCIADIFRALWEQQELLSCKWKNVTVTLAVQARKDVGAGAQTKLMDFVVLDLRPLSPNIPFQWHFTWGEVCALGQLSTNDGDRARPLDIPVFKTTRVAVASLGPYDKLSRIMFPSINEYLRLTRKEPPSVAPVAYAAVAAALVVGGFIVGSCILGSRRRR</sequence>